<name>A0A271J1V8_9BACT</name>
<dbReference type="PANTHER" id="PTHR12815:SF47">
    <property type="entry name" value="TRANSLOCATION AND ASSEMBLY MODULE SUBUNIT TAMA"/>
    <property type="match status" value="1"/>
</dbReference>
<evidence type="ECO:0000313" key="11">
    <source>
        <dbReference type="EMBL" id="PAP77482.1"/>
    </source>
</evidence>
<evidence type="ECO:0000256" key="4">
    <source>
        <dbReference type="ARBA" id="ARBA00022729"/>
    </source>
</evidence>
<dbReference type="InterPro" id="IPR010827">
    <property type="entry name" value="BamA/TamA_POTRA"/>
</dbReference>
<evidence type="ECO:0000256" key="6">
    <source>
        <dbReference type="ARBA" id="ARBA00023136"/>
    </source>
</evidence>
<sequence>MLRSLAPVRALAVFLAAAVAPVFAQTPAGPPPPAPSYEILSVSVDGALDENSHALVRSISGLRPGQRVTLPWDPAFGEAVRNLYSRGGYSDASVEATEVAGDGVFLTINVTEEPRLASVEYEGLRSSTIDDLQPQIPLLRGRAVRPSDIERSELVIREKLRDEGYRLATVNTSQRIDEDGRVVVTFNVERGERQSVADVRFVGNEVFSERTLRKTLSNTPEKRWWRFWKRETFDDDGFQEDLASLVRFYNDRGYYGARVVSDSVFTETNGEGEEELVVQIEVEEGPEYHIRDIVFEGNTLYTDEQLQFALGLQPGDAYDRTRIEQNLYYTQDKTDITSLYQDRGYYEFYIAPEIVEAPGDSLDLYFEVTEGEVYEFGEVRIAGNTRTKEHVIRRELRTVPGQPYSRQAIERSVRELSTLNYFDPASFGAGPTINVNEEDKTVDLVYNLAETSSDQLELSGGYGGSGIGLILSARVTFANFSVQNLLEGFDGGMPTGDGQQLSLQVQTYGTRAQIYSLSFTEPWFRGQATPAGFALSYRRQEFSSLTSTTQGLYSTAGASVFYRQRLKWPDDFFVTGTNLGYRLYNVRGLSSSFLPEGVSQEVTLSQSISRNALDNPTFPQSGSQVGLTVTVAPPIGDFIQYHKWDLQTAFYTPVVGRLTASVRTQFGYIGSLTGDDVRFQRFLVGGTPLEASGTSSISRGFGKDLVFLRGYPIEAIGPRQNGQSVGGRILNKYEAELGILLFQTPQLSLAPYLFADAANTYNGFEDYDPSRLYRAAGVGARIFLPILGLVDLNMGYQIDPYAPLDTSAGAIEDAQPGWRFQFSLGGR</sequence>
<dbReference type="GO" id="GO:0071709">
    <property type="term" value="P:membrane assembly"/>
    <property type="evidence" value="ECO:0007669"/>
    <property type="project" value="InterPro"/>
</dbReference>
<evidence type="ECO:0000256" key="1">
    <source>
        <dbReference type="ARBA" id="ARBA00004370"/>
    </source>
</evidence>
<keyword evidence="4 9" id="KW-0732">Signal</keyword>
<dbReference type="NCBIfam" id="TIGR03303">
    <property type="entry name" value="OM_YaeT"/>
    <property type="match status" value="1"/>
</dbReference>
<dbReference type="InterPro" id="IPR000184">
    <property type="entry name" value="Bac_surfAg_D15"/>
</dbReference>
<comment type="caution">
    <text evidence="11">The sequence shown here is derived from an EMBL/GenBank/DDBJ whole genome shotgun (WGS) entry which is preliminary data.</text>
</comment>
<dbReference type="EMBL" id="MQWD01000001">
    <property type="protein sequence ID" value="PAP77482.1"/>
    <property type="molecule type" value="Genomic_DNA"/>
</dbReference>
<dbReference type="GO" id="GO:0009279">
    <property type="term" value="C:cell outer membrane"/>
    <property type="evidence" value="ECO:0007669"/>
    <property type="project" value="UniProtKB-UniRule"/>
</dbReference>
<feature type="domain" description="POTRA" evidence="10">
    <location>
        <begin position="288"/>
        <end position="371"/>
    </location>
</feature>
<keyword evidence="3" id="KW-0812">Transmembrane</keyword>
<evidence type="ECO:0000313" key="12">
    <source>
        <dbReference type="Proteomes" id="UP000216339"/>
    </source>
</evidence>
<evidence type="ECO:0000256" key="5">
    <source>
        <dbReference type="ARBA" id="ARBA00022737"/>
    </source>
</evidence>
<feature type="domain" description="POTRA" evidence="10">
    <location>
        <begin position="194"/>
        <end position="285"/>
    </location>
</feature>
<dbReference type="Proteomes" id="UP000216339">
    <property type="component" value="Unassembled WGS sequence"/>
</dbReference>
<dbReference type="Gene3D" id="3.10.20.310">
    <property type="entry name" value="membrane protein fhac"/>
    <property type="match status" value="4"/>
</dbReference>
<organism evidence="11 12">
    <name type="scientific">Rubrivirga marina</name>
    <dbReference type="NCBI Taxonomy" id="1196024"/>
    <lineage>
        <taxon>Bacteria</taxon>
        <taxon>Pseudomonadati</taxon>
        <taxon>Rhodothermota</taxon>
        <taxon>Rhodothermia</taxon>
        <taxon>Rhodothermales</taxon>
        <taxon>Rubricoccaceae</taxon>
        <taxon>Rubrivirga</taxon>
    </lineage>
</organism>
<dbReference type="OrthoDB" id="9802086at2"/>
<keyword evidence="6" id="KW-0472">Membrane</keyword>
<dbReference type="PIRSF" id="PIRSF006076">
    <property type="entry name" value="OM_assembly_OMP85"/>
    <property type="match status" value="1"/>
</dbReference>
<evidence type="ECO:0000256" key="3">
    <source>
        <dbReference type="ARBA" id="ARBA00022692"/>
    </source>
</evidence>
<comment type="subcellular location">
    <subcellularLocation>
        <location evidence="1">Membrane</location>
    </subcellularLocation>
</comment>
<feature type="chain" id="PRO_5012040804" description="Outer membrane protein assembly factor BamA" evidence="9">
    <location>
        <begin position="25"/>
        <end position="827"/>
    </location>
</feature>
<protein>
    <recommendedName>
        <fullName evidence="8">Outer membrane protein assembly factor BamA</fullName>
    </recommendedName>
</protein>
<evidence type="ECO:0000256" key="8">
    <source>
        <dbReference type="NCBIfam" id="TIGR03303"/>
    </source>
</evidence>
<accession>A0A271J1V8</accession>
<reference evidence="11 12" key="1">
    <citation type="submission" date="2016-11" db="EMBL/GenBank/DDBJ databases">
        <title>Study of marine rhodopsin-containing bacteria.</title>
        <authorList>
            <person name="Yoshizawa S."/>
            <person name="Kumagai Y."/>
            <person name="Kogure K."/>
        </authorList>
    </citation>
    <scope>NUCLEOTIDE SEQUENCE [LARGE SCALE GENOMIC DNA]</scope>
    <source>
        <strain evidence="11 12">SAORIC-28</strain>
    </source>
</reference>
<evidence type="ECO:0000256" key="9">
    <source>
        <dbReference type="SAM" id="SignalP"/>
    </source>
</evidence>
<dbReference type="PANTHER" id="PTHR12815">
    <property type="entry name" value="SORTING AND ASSEMBLY MACHINERY SAMM50 PROTEIN FAMILY MEMBER"/>
    <property type="match status" value="1"/>
</dbReference>
<evidence type="ECO:0000256" key="7">
    <source>
        <dbReference type="ARBA" id="ARBA00023237"/>
    </source>
</evidence>
<dbReference type="Pfam" id="PF07244">
    <property type="entry name" value="POTRA"/>
    <property type="match status" value="4"/>
</dbReference>
<keyword evidence="7" id="KW-0998">Cell outer membrane</keyword>
<keyword evidence="12" id="KW-1185">Reference proteome</keyword>
<dbReference type="InterPro" id="IPR034746">
    <property type="entry name" value="POTRA"/>
</dbReference>
<dbReference type="AlphaFoldDB" id="A0A271J1V8"/>
<dbReference type="RefSeq" id="WP_095511150.1">
    <property type="nucleotide sequence ID" value="NZ_MQWD01000001.1"/>
</dbReference>
<proteinExistence type="predicted"/>
<dbReference type="InterPro" id="IPR039910">
    <property type="entry name" value="D15-like"/>
</dbReference>
<gene>
    <name evidence="11" type="ORF">BSZ37_14065</name>
</gene>
<dbReference type="PROSITE" id="PS51779">
    <property type="entry name" value="POTRA"/>
    <property type="match status" value="2"/>
</dbReference>
<feature type="signal peptide" evidence="9">
    <location>
        <begin position="1"/>
        <end position="24"/>
    </location>
</feature>
<keyword evidence="5" id="KW-0677">Repeat</keyword>
<keyword evidence="2" id="KW-1134">Transmembrane beta strand</keyword>
<evidence type="ECO:0000259" key="10">
    <source>
        <dbReference type="PROSITE" id="PS51779"/>
    </source>
</evidence>
<dbReference type="Gene3D" id="2.40.160.50">
    <property type="entry name" value="membrane protein fhac: a member of the omp85/tpsb transporter family"/>
    <property type="match status" value="1"/>
</dbReference>
<dbReference type="Pfam" id="PF01103">
    <property type="entry name" value="Omp85"/>
    <property type="match status" value="1"/>
</dbReference>
<dbReference type="InterPro" id="IPR023707">
    <property type="entry name" value="OM_assembly_BamA"/>
</dbReference>
<evidence type="ECO:0000256" key="2">
    <source>
        <dbReference type="ARBA" id="ARBA00022452"/>
    </source>
</evidence>